<evidence type="ECO:0000313" key="1">
    <source>
        <dbReference type="EMBL" id="KRZ17171.1"/>
    </source>
</evidence>
<gene>
    <name evidence="1" type="ORF">T11_18066</name>
</gene>
<reference evidence="1 2" key="1">
    <citation type="submission" date="2015-01" db="EMBL/GenBank/DDBJ databases">
        <title>Evolution of Trichinella species and genotypes.</title>
        <authorList>
            <person name="Korhonen P.K."/>
            <person name="Edoardo P."/>
            <person name="Giuseppe L.R."/>
            <person name="Gasser R.B."/>
        </authorList>
    </citation>
    <scope>NUCLEOTIDE SEQUENCE [LARGE SCALE GENOMIC DNA]</scope>
    <source>
        <strain evidence="1">ISS1029</strain>
    </source>
</reference>
<protein>
    <submittedName>
        <fullName evidence="1">Uncharacterized protein</fullName>
    </submittedName>
</protein>
<dbReference type="Proteomes" id="UP000055024">
    <property type="component" value="Unassembled WGS sequence"/>
</dbReference>
<proteinExistence type="predicted"/>
<sequence>MQCGVKVEAADLQGSVNAVAITSANNWEVDQVSIGFTNEQNYQDLKYDPSITMLFRESNAIRCEKWKLLICNGFYAA</sequence>
<name>A0A0V1I2N6_9BILA</name>
<comment type="caution">
    <text evidence="1">The sequence shown here is derived from an EMBL/GenBank/DDBJ whole genome shotgun (WGS) entry which is preliminary data.</text>
</comment>
<keyword evidence="2" id="KW-1185">Reference proteome</keyword>
<dbReference type="AlphaFoldDB" id="A0A0V1I2N6"/>
<evidence type="ECO:0000313" key="2">
    <source>
        <dbReference type="Proteomes" id="UP000055024"/>
    </source>
</evidence>
<accession>A0A0V1I2N6</accession>
<dbReference type="EMBL" id="JYDP01000008">
    <property type="protein sequence ID" value="KRZ17171.1"/>
    <property type="molecule type" value="Genomic_DNA"/>
</dbReference>
<organism evidence="1 2">
    <name type="scientific">Trichinella zimbabwensis</name>
    <dbReference type="NCBI Taxonomy" id="268475"/>
    <lineage>
        <taxon>Eukaryota</taxon>
        <taxon>Metazoa</taxon>
        <taxon>Ecdysozoa</taxon>
        <taxon>Nematoda</taxon>
        <taxon>Enoplea</taxon>
        <taxon>Dorylaimia</taxon>
        <taxon>Trichinellida</taxon>
        <taxon>Trichinellidae</taxon>
        <taxon>Trichinella</taxon>
    </lineage>
</organism>